<accession>A0A0L0SHD5</accession>
<feature type="compositionally biased region" description="Acidic residues" evidence="1">
    <location>
        <begin position="159"/>
        <end position="168"/>
    </location>
</feature>
<dbReference type="PANTHER" id="PTHR28125">
    <property type="entry name" value="MEIOTIC EXPRESSION UP-REGULATED PROTEIN 26"/>
    <property type="match status" value="1"/>
</dbReference>
<evidence type="ECO:0000256" key="1">
    <source>
        <dbReference type="SAM" id="MobiDB-lite"/>
    </source>
</evidence>
<feature type="region of interest" description="Disordered" evidence="1">
    <location>
        <begin position="154"/>
        <end position="205"/>
    </location>
</feature>
<sequence length="804" mass="85948">MTSPGPIPTGMPHSPPPPPHVLAHPLLGSSAADRTPPPPPPPLPLGPMAIKCADRTCTHHFHAACAHSEGLLPVAIANDEFGGARCREHASNASAWPIAYAASNAWVQWVRLRHQFEALAPTSADLVAASVSTVHEQETDAKQSVQSVPSASSFVFWPSDDEDEDDEEHGSHHHHQHLPQHHQHGPGSSHHHHHHDHPALHHGTAPLQLPSALDMDDHSAILPSPPSSSSSLHLFASPEVLPSSRSASYPPTTTATTSASASVTSTRPASPTLTDIEAQLIHVFRTLQASERSPRVIDQLGLELAVQLSEWVDARTATSGRASPPRESCPRDPAWLLSQLTPLLHRRRAVPRLVCGVPATPPIDRKRPAPDSSPLMGRASKRISPTPANGEMMMMGDAYALAAETDPTSAAVAHATAAATAAAAAAVAAAIMEFVPITEPLFLNHAQNVADLDALAARHEGYEPKPAPAAGSKSGVKRKNNNKNSSNAASAAGDASPPTDPSSSSSSSATPVARPAGLTFQELRFPNDLYTPNWTRGVGHGKEGLCRLCPPESGEAWFKIKVSAYWYHLNYHHGVSQTSELRFPNDLYTPNWTRGVGHGKEGLCRLCPPESGEAWFKIKVSAYWYHLNYHHGVSQTSGRPFDAPVQERFDSTARIREGLCHKCHKWIPLDSPRHTPVNVPQIYWWKHAQKCHFRDPRGSGSGNRNGDGAARAAALPAMGGVVSSVPATRRRTAAASSARIAPASVAAIAAAPATAVQLPRSQPPVAAAAPFGAGSGCTARRRPRLTTTRTTTRTMRCDDDEYVD</sequence>
<feature type="region of interest" description="Disordered" evidence="1">
    <location>
        <begin position="766"/>
        <end position="792"/>
    </location>
</feature>
<dbReference type="AlphaFoldDB" id="A0A0L0SHD5"/>
<dbReference type="eggNOG" id="ENOG502S1PM">
    <property type="taxonomic scope" value="Eukaryota"/>
</dbReference>
<feature type="region of interest" description="Disordered" evidence="1">
    <location>
        <begin position="241"/>
        <end position="269"/>
    </location>
</feature>
<evidence type="ECO:0000313" key="3">
    <source>
        <dbReference type="EMBL" id="KNE61785.1"/>
    </source>
</evidence>
<gene>
    <name evidence="3" type="ORF">AMAG_18686</name>
</gene>
<proteinExistence type="predicted"/>
<dbReference type="Proteomes" id="UP000054350">
    <property type="component" value="Unassembled WGS sequence"/>
</dbReference>
<feature type="region of interest" description="Disordered" evidence="1">
    <location>
        <begin position="361"/>
        <end position="390"/>
    </location>
</feature>
<dbReference type="PANTHER" id="PTHR28125:SF2">
    <property type="entry name" value="MEIOTIC EXPRESSION UP-REGULATED PROTEIN 26"/>
    <property type="match status" value="1"/>
</dbReference>
<dbReference type="VEuPathDB" id="FungiDB:AMAG_18686"/>
<dbReference type="EMBL" id="GG745338">
    <property type="protein sequence ID" value="KNE61785.1"/>
    <property type="molecule type" value="Genomic_DNA"/>
</dbReference>
<feature type="domain" description="Transcription regulator Rua1 C-terminal" evidence="2">
    <location>
        <begin position="584"/>
        <end position="692"/>
    </location>
</feature>
<dbReference type="STRING" id="578462.A0A0L0SHD5"/>
<feature type="compositionally biased region" description="Low complexity" evidence="1">
    <location>
        <begin position="242"/>
        <end position="269"/>
    </location>
</feature>
<dbReference type="InterPro" id="IPR028012">
    <property type="entry name" value="Rua1_C"/>
</dbReference>
<name>A0A0L0SHD5_ALLM3</name>
<feature type="domain" description="Transcription regulator Rua1 C-terminal" evidence="2">
    <location>
        <begin position="526"/>
        <end position="581"/>
    </location>
</feature>
<feature type="compositionally biased region" description="Pro residues" evidence="1">
    <location>
        <begin position="35"/>
        <end position="45"/>
    </location>
</feature>
<feature type="compositionally biased region" description="Low complexity" evidence="1">
    <location>
        <begin position="766"/>
        <end position="778"/>
    </location>
</feature>
<keyword evidence="4" id="KW-1185">Reference proteome</keyword>
<feature type="compositionally biased region" description="Basic residues" evidence="1">
    <location>
        <begin position="171"/>
        <end position="196"/>
    </location>
</feature>
<feature type="region of interest" description="Disordered" evidence="1">
    <location>
        <begin position="1"/>
        <end position="46"/>
    </location>
</feature>
<organism evidence="3 4">
    <name type="scientific">Allomyces macrogynus (strain ATCC 38327)</name>
    <name type="common">Allomyces javanicus var. macrogynus</name>
    <dbReference type="NCBI Taxonomy" id="578462"/>
    <lineage>
        <taxon>Eukaryota</taxon>
        <taxon>Fungi</taxon>
        <taxon>Fungi incertae sedis</taxon>
        <taxon>Blastocladiomycota</taxon>
        <taxon>Blastocladiomycetes</taxon>
        <taxon>Blastocladiales</taxon>
        <taxon>Blastocladiaceae</taxon>
        <taxon>Allomyces</taxon>
    </lineage>
</organism>
<feature type="compositionally biased region" description="Low complexity" evidence="1">
    <location>
        <begin position="482"/>
        <end position="513"/>
    </location>
</feature>
<feature type="compositionally biased region" description="Pro residues" evidence="1">
    <location>
        <begin position="1"/>
        <end position="20"/>
    </location>
</feature>
<reference evidence="3 4" key="2">
    <citation type="submission" date="2009-11" db="EMBL/GenBank/DDBJ databases">
        <title>The Genome Sequence of Allomyces macrogynus strain ATCC 38327.</title>
        <authorList>
            <consortium name="The Broad Institute Genome Sequencing Platform"/>
            <person name="Russ C."/>
            <person name="Cuomo C."/>
            <person name="Shea T."/>
            <person name="Young S.K."/>
            <person name="Zeng Q."/>
            <person name="Koehrsen M."/>
            <person name="Haas B."/>
            <person name="Borodovsky M."/>
            <person name="Guigo R."/>
            <person name="Alvarado L."/>
            <person name="Berlin A."/>
            <person name="Borenstein D."/>
            <person name="Chen Z."/>
            <person name="Engels R."/>
            <person name="Freedman E."/>
            <person name="Gellesch M."/>
            <person name="Goldberg J."/>
            <person name="Griggs A."/>
            <person name="Gujja S."/>
            <person name="Heiman D."/>
            <person name="Hepburn T."/>
            <person name="Howarth C."/>
            <person name="Jen D."/>
            <person name="Larson L."/>
            <person name="Lewis B."/>
            <person name="Mehta T."/>
            <person name="Park D."/>
            <person name="Pearson M."/>
            <person name="Roberts A."/>
            <person name="Saif S."/>
            <person name="Shenoy N."/>
            <person name="Sisk P."/>
            <person name="Stolte C."/>
            <person name="Sykes S."/>
            <person name="Walk T."/>
            <person name="White J."/>
            <person name="Yandava C."/>
            <person name="Burger G."/>
            <person name="Gray M.W."/>
            <person name="Holland P.W.H."/>
            <person name="King N."/>
            <person name="Lang F.B.F."/>
            <person name="Roger A.J."/>
            <person name="Ruiz-Trillo I."/>
            <person name="Lander E."/>
            <person name="Nusbaum C."/>
        </authorList>
    </citation>
    <scope>NUCLEOTIDE SEQUENCE [LARGE SCALE GENOMIC DNA]</scope>
    <source>
        <strain evidence="3 4">ATCC 38327</strain>
    </source>
</reference>
<evidence type="ECO:0000259" key="2">
    <source>
        <dbReference type="Pfam" id="PF14616"/>
    </source>
</evidence>
<feature type="region of interest" description="Disordered" evidence="1">
    <location>
        <begin position="463"/>
        <end position="513"/>
    </location>
</feature>
<dbReference type="Pfam" id="PF14616">
    <property type="entry name" value="Rua1_C"/>
    <property type="match status" value="2"/>
</dbReference>
<reference evidence="3 4" key="1">
    <citation type="submission" date="2009-11" db="EMBL/GenBank/DDBJ databases">
        <title>Annotation of Allomyces macrogynus ATCC 38327.</title>
        <authorList>
            <consortium name="The Broad Institute Genome Sequencing Platform"/>
            <person name="Russ C."/>
            <person name="Cuomo C."/>
            <person name="Burger G."/>
            <person name="Gray M.W."/>
            <person name="Holland P.W.H."/>
            <person name="King N."/>
            <person name="Lang F.B.F."/>
            <person name="Roger A.J."/>
            <person name="Ruiz-Trillo I."/>
            <person name="Young S.K."/>
            <person name="Zeng Q."/>
            <person name="Gargeya S."/>
            <person name="Fitzgerald M."/>
            <person name="Haas B."/>
            <person name="Abouelleil A."/>
            <person name="Alvarado L."/>
            <person name="Arachchi H.M."/>
            <person name="Berlin A."/>
            <person name="Chapman S.B."/>
            <person name="Gearin G."/>
            <person name="Goldberg J."/>
            <person name="Griggs A."/>
            <person name="Gujja S."/>
            <person name="Hansen M."/>
            <person name="Heiman D."/>
            <person name="Howarth C."/>
            <person name="Larimer J."/>
            <person name="Lui A."/>
            <person name="MacDonald P.J.P."/>
            <person name="McCowen C."/>
            <person name="Montmayeur A."/>
            <person name="Murphy C."/>
            <person name="Neiman D."/>
            <person name="Pearson M."/>
            <person name="Priest M."/>
            <person name="Roberts A."/>
            <person name="Saif S."/>
            <person name="Shea T."/>
            <person name="Sisk P."/>
            <person name="Stolte C."/>
            <person name="Sykes S."/>
            <person name="Wortman J."/>
            <person name="Nusbaum C."/>
            <person name="Birren B."/>
        </authorList>
    </citation>
    <scope>NUCLEOTIDE SEQUENCE [LARGE SCALE GENOMIC DNA]</scope>
    <source>
        <strain evidence="3 4">ATCC 38327</strain>
    </source>
</reference>
<protein>
    <recommendedName>
        <fullName evidence="2">Transcription regulator Rua1 C-terminal domain-containing protein</fullName>
    </recommendedName>
</protein>
<dbReference type="OrthoDB" id="5595379at2759"/>
<evidence type="ECO:0000313" key="4">
    <source>
        <dbReference type="Proteomes" id="UP000054350"/>
    </source>
</evidence>